<dbReference type="KEGG" id="plue:EWM63_29905"/>
<evidence type="ECO:0000313" key="2">
    <source>
        <dbReference type="EMBL" id="QBE66665.1"/>
    </source>
</evidence>
<dbReference type="OrthoDB" id="9788802at2"/>
<keyword evidence="1" id="KW-0812">Transmembrane</keyword>
<dbReference type="InterPro" id="IPR012902">
    <property type="entry name" value="N_methyl_site"/>
</dbReference>
<proteinExistence type="predicted"/>
<evidence type="ECO:0000313" key="3">
    <source>
        <dbReference type="Proteomes" id="UP000290637"/>
    </source>
</evidence>
<feature type="transmembrane region" description="Helical" evidence="1">
    <location>
        <begin position="7"/>
        <end position="29"/>
    </location>
</feature>
<dbReference type="NCBIfam" id="TIGR02532">
    <property type="entry name" value="IV_pilin_GFxxxE"/>
    <property type="match status" value="1"/>
</dbReference>
<dbReference type="EMBL" id="CP035913">
    <property type="protein sequence ID" value="QBE66665.1"/>
    <property type="molecule type" value="Genomic_DNA"/>
</dbReference>
<dbReference type="Pfam" id="PF07963">
    <property type="entry name" value="N_methyl"/>
    <property type="match status" value="1"/>
</dbReference>
<sequence length="286" mass="30489">MRQRGFTLVELVVVMVVTGVLAAGLVVFFRPALENYAMATRRGTLTDLADGAMRTMMRDVRSAVPNSIRQPNAQCFEVVPTSDGGRLRIAPDIQSGGASKPLDTYQPTTQFDVISPLLAAPVIGDWIVIGNQVPENMYSLASASRISSVAAPPASTSPYALGTWRIGIQTKQFPPGYEGGRFVVVPDAQKAVFYTCQNAGVDANGTGTGTLYRFSGYGFDAAAPTACKVPQADTAVLASRIARCEFTYDPNPGSEQAAGYLQMRLRLSEGGDDVDLLYGAYADNLP</sequence>
<dbReference type="RefSeq" id="WP_130189772.1">
    <property type="nucleotide sequence ID" value="NZ_CP035913.1"/>
</dbReference>
<dbReference type="PROSITE" id="PS00409">
    <property type="entry name" value="PROKAR_NTER_METHYL"/>
    <property type="match status" value="1"/>
</dbReference>
<reference evidence="2 3" key="1">
    <citation type="submission" date="2019-02" db="EMBL/GenBank/DDBJ databases">
        <title>Draft Genome Sequences of Six Type Strains of the Genus Massilia.</title>
        <authorList>
            <person name="Miess H."/>
            <person name="Frediansyhah A."/>
            <person name="Gross H."/>
        </authorList>
    </citation>
    <scope>NUCLEOTIDE SEQUENCE [LARGE SCALE GENOMIC DNA]</scope>
    <source>
        <strain evidence="2 3">DSM 17473</strain>
    </source>
</reference>
<organism evidence="2 3">
    <name type="scientific">Pseudoduganella lutea</name>
    <dbReference type="NCBI Taxonomy" id="321985"/>
    <lineage>
        <taxon>Bacteria</taxon>
        <taxon>Pseudomonadati</taxon>
        <taxon>Pseudomonadota</taxon>
        <taxon>Betaproteobacteria</taxon>
        <taxon>Burkholderiales</taxon>
        <taxon>Oxalobacteraceae</taxon>
        <taxon>Telluria group</taxon>
        <taxon>Pseudoduganella</taxon>
    </lineage>
</organism>
<dbReference type="Gene3D" id="3.30.700.10">
    <property type="entry name" value="Glycoprotein, Type 4 Pilin"/>
    <property type="match status" value="1"/>
</dbReference>
<dbReference type="InterPro" id="IPR045584">
    <property type="entry name" value="Pilin-like"/>
</dbReference>
<protein>
    <submittedName>
        <fullName evidence="2">Prepilin-type N-terminal cleavage/methylation domain-containing protein</fullName>
    </submittedName>
</protein>
<evidence type="ECO:0000256" key="1">
    <source>
        <dbReference type="SAM" id="Phobius"/>
    </source>
</evidence>
<gene>
    <name evidence="2" type="ORF">EWM63_29905</name>
</gene>
<dbReference type="Proteomes" id="UP000290637">
    <property type="component" value="Chromosome"/>
</dbReference>
<keyword evidence="1" id="KW-1133">Transmembrane helix</keyword>
<dbReference type="SUPFAM" id="SSF54523">
    <property type="entry name" value="Pili subunits"/>
    <property type="match status" value="1"/>
</dbReference>
<keyword evidence="3" id="KW-1185">Reference proteome</keyword>
<dbReference type="AlphaFoldDB" id="A0A4P6L5Q2"/>
<keyword evidence="1" id="KW-0472">Membrane</keyword>
<accession>A0A4P6L5Q2</accession>
<name>A0A4P6L5Q2_9BURK</name>